<evidence type="ECO:0000313" key="5">
    <source>
        <dbReference type="Proteomes" id="UP000800096"/>
    </source>
</evidence>
<dbReference type="OrthoDB" id="27214at2759"/>
<keyword evidence="1" id="KW-0732">Signal</keyword>
<dbReference type="Pfam" id="PF23658">
    <property type="entry name" value="PDZ_CPAF_rel"/>
    <property type="match status" value="1"/>
</dbReference>
<sequence length="864" mass="94476">MYFRSLVALSWCAVCVLSKPLGESIVPRQDGVPLSSEQTVCGDLIVATRNNFTLFYADGVFECLQSVPFNDAVATRFIDYYNMTLQFQSTLAFLKDPPTGYQQPPVDVQEVLRQIQNNVTAGYYKNQYSFEADLQLLVQRTHDSHVTLSAGILDAFSFLSPYGLVSVSVDGKQPPEVYLNEDLLSGKIRGYAASPVTQINGEDVVQYLTNFAELNSDGYVDPHTDWNSLMDSPALWVSGDLSIFQSATLYPGNSLNCTFKNGSSASTYWLAMYNELEDTGPLTTAGDFYNYFVLGLLPASYDPSTPWWPTIELDTTSDDSSDGSINQYTPDCKYGNPSPQNWCLESLGAYPNDPDVAQNDLSVVGGGVVTGYLYDDISTGVLSIPSFYQYDRNIEEFDYAIQYFIGNATQRNISKVVIDLQTNTGGNVYLAYNTFKQLFYRIDPYAASRIRSHELADVLGNSYSKWWKELEKDFDGGIDGSNGDLYNYTAADEWVVPNRINAATGRNFSSWSEYSGQVIERGDKFSAAQRFNLSDEVFDSAAFNNWVPYGYGIAVDDDARPQVWAPENIVILTDGTCASTCALFVELLSHQAHVRTIAVGGRPTTGPMQAVAGSRGARIYDASELDEDFDFVSNTIQDTAAAAQLPNRSDTGMWVTTAGINIRDQVRENDNIPLQFKYEAADCRIYYTIANIYNMTRLWQDVAAAAWADPSLCVAGSTDYPSARNSSSPLTPPPRTAQPGNFDLDLANFATPANNSNGQAGMQAGPSRPSGEIVGCPNSQCPGSAACLPTSLRCGSDFKSVKACLPRCTSADPKCPNTSECVYESIAPSKLNSVAGRSANINSPVYNGHCRPSSPTISLPCPIV</sequence>
<dbReference type="InterPro" id="IPR029045">
    <property type="entry name" value="ClpP/crotonase-like_dom_sf"/>
</dbReference>
<name>A0A6A5QCJ6_AMPQU</name>
<proteinExistence type="predicted"/>
<dbReference type="AlphaFoldDB" id="A0A6A5QCJ6"/>
<evidence type="ECO:0000259" key="2">
    <source>
        <dbReference type="Pfam" id="PF03572"/>
    </source>
</evidence>
<dbReference type="InterPro" id="IPR005151">
    <property type="entry name" value="Tail-specific_protease"/>
</dbReference>
<accession>A0A6A5QCJ6</accession>
<dbReference type="SUPFAM" id="SSF52096">
    <property type="entry name" value="ClpP/crotonase"/>
    <property type="match status" value="1"/>
</dbReference>
<protein>
    <submittedName>
        <fullName evidence="4">Uncharacterized protein</fullName>
    </submittedName>
</protein>
<evidence type="ECO:0000256" key="1">
    <source>
        <dbReference type="SAM" id="SignalP"/>
    </source>
</evidence>
<feature type="signal peptide" evidence="1">
    <location>
        <begin position="1"/>
        <end position="18"/>
    </location>
</feature>
<dbReference type="GO" id="GO:0006508">
    <property type="term" value="P:proteolysis"/>
    <property type="evidence" value="ECO:0007669"/>
    <property type="project" value="InterPro"/>
</dbReference>
<feature type="chain" id="PRO_5025375656" evidence="1">
    <location>
        <begin position="19"/>
        <end position="864"/>
    </location>
</feature>
<dbReference type="Gene3D" id="3.90.226.10">
    <property type="entry name" value="2-enoyl-CoA Hydratase, Chain A, domain 1"/>
    <property type="match status" value="1"/>
</dbReference>
<dbReference type="PANTHER" id="PTHR37049:SF5">
    <property type="entry name" value="TAIL SPECIFIC PROTEASE DOMAIN-CONTAINING PROTEIN"/>
    <property type="match status" value="1"/>
</dbReference>
<evidence type="ECO:0000259" key="3">
    <source>
        <dbReference type="Pfam" id="PF23658"/>
    </source>
</evidence>
<reference evidence="4" key="1">
    <citation type="journal article" date="2020" name="Stud. Mycol.">
        <title>101 Dothideomycetes genomes: a test case for predicting lifestyles and emergence of pathogens.</title>
        <authorList>
            <person name="Haridas S."/>
            <person name="Albert R."/>
            <person name="Binder M."/>
            <person name="Bloem J."/>
            <person name="Labutti K."/>
            <person name="Salamov A."/>
            <person name="Andreopoulos B."/>
            <person name="Baker S."/>
            <person name="Barry K."/>
            <person name="Bills G."/>
            <person name="Bluhm B."/>
            <person name="Cannon C."/>
            <person name="Castanera R."/>
            <person name="Culley D."/>
            <person name="Daum C."/>
            <person name="Ezra D."/>
            <person name="Gonzalez J."/>
            <person name="Henrissat B."/>
            <person name="Kuo A."/>
            <person name="Liang C."/>
            <person name="Lipzen A."/>
            <person name="Lutzoni F."/>
            <person name="Magnuson J."/>
            <person name="Mondo S."/>
            <person name="Nolan M."/>
            <person name="Ohm R."/>
            <person name="Pangilinan J."/>
            <person name="Park H.-J."/>
            <person name="Ramirez L."/>
            <person name="Alfaro M."/>
            <person name="Sun H."/>
            <person name="Tritt A."/>
            <person name="Yoshinaga Y."/>
            <person name="Zwiers L.-H."/>
            <person name="Turgeon B."/>
            <person name="Goodwin S."/>
            <person name="Spatafora J."/>
            <person name="Crous P."/>
            <person name="Grigoriev I."/>
        </authorList>
    </citation>
    <scope>NUCLEOTIDE SEQUENCE</scope>
    <source>
        <strain evidence="4">HMLAC05119</strain>
    </source>
</reference>
<feature type="domain" description="Tail specific protease" evidence="2">
    <location>
        <begin position="379"/>
        <end position="606"/>
    </location>
</feature>
<keyword evidence="5" id="KW-1185">Reference proteome</keyword>
<dbReference type="InterPro" id="IPR056186">
    <property type="entry name" value="PDZ_CPAF-rel"/>
</dbReference>
<dbReference type="PANTHER" id="PTHR37049">
    <property type="entry name" value="PEPTIDASE S41 FAMILY PROTEIN"/>
    <property type="match status" value="1"/>
</dbReference>
<dbReference type="InterPro" id="IPR052766">
    <property type="entry name" value="S41A_metabolite_peptidase"/>
</dbReference>
<dbReference type="GO" id="GO:0008236">
    <property type="term" value="F:serine-type peptidase activity"/>
    <property type="evidence" value="ECO:0007669"/>
    <property type="project" value="InterPro"/>
</dbReference>
<dbReference type="EMBL" id="ML979140">
    <property type="protein sequence ID" value="KAF1912568.1"/>
    <property type="molecule type" value="Genomic_DNA"/>
</dbReference>
<dbReference type="Proteomes" id="UP000800096">
    <property type="component" value="Unassembled WGS sequence"/>
</dbReference>
<organism evidence="4 5">
    <name type="scientific">Ampelomyces quisqualis</name>
    <name type="common">Powdery mildew agent</name>
    <dbReference type="NCBI Taxonomy" id="50730"/>
    <lineage>
        <taxon>Eukaryota</taxon>
        <taxon>Fungi</taxon>
        <taxon>Dikarya</taxon>
        <taxon>Ascomycota</taxon>
        <taxon>Pezizomycotina</taxon>
        <taxon>Dothideomycetes</taxon>
        <taxon>Pleosporomycetidae</taxon>
        <taxon>Pleosporales</taxon>
        <taxon>Pleosporineae</taxon>
        <taxon>Phaeosphaeriaceae</taxon>
        <taxon>Ampelomyces</taxon>
    </lineage>
</organism>
<feature type="domain" description="CPAF-like PDZ" evidence="3">
    <location>
        <begin position="157"/>
        <end position="275"/>
    </location>
</feature>
<evidence type="ECO:0000313" key="4">
    <source>
        <dbReference type="EMBL" id="KAF1912568.1"/>
    </source>
</evidence>
<dbReference type="Pfam" id="PF03572">
    <property type="entry name" value="Peptidase_S41"/>
    <property type="match status" value="1"/>
</dbReference>
<gene>
    <name evidence="4" type="ORF">BDU57DRAFT_582966</name>
</gene>